<feature type="compositionally biased region" description="Polar residues" evidence="4">
    <location>
        <begin position="374"/>
        <end position="388"/>
    </location>
</feature>
<evidence type="ECO:0000256" key="3">
    <source>
        <dbReference type="ARBA" id="ARBA00023242"/>
    </source>
</evidence>
<dbReference type="PROSITE" id="PS50172">
    <property type="entry name" value="BRCT"/>
    <property type="match status" value="2"/>
</dbReference>
<dbReference type="VEuPathDB" id="FungiDB:KRP22_9494"/>
<dbReference type="Pfam" id="PF16589">
    <property type="entry name" value="BRCT_2"/>
    <property type="match status" value="1"/>
</dbReference>
<dbReference type="SMART" id="SM00292">
    <property type="entry name" value="BRCT"/>
    <property type="match status" value="2"/>
</dbReference>
<dbReference type="GeneID" id="94230153"/>
<evidence type="ECO:0000313" key="7">
    <source>
        <dbReference type="Proteomes" id="UP000005238"/>
    </source>
</evidence>
<reference evidence="7" key="1">
    <citation type="journal article" date="2006" name="Science">
        <title>Phytophthora genome sequences uncover evolutionary origins and mechanisms of pathogenesis.</title>
        <authorList>
            <person name="Tyler B.M."/>
            <person name="Tripathy S."/>
            <person name="Zhang X."/>
            <person name="Dehal P."/>
            <person name="Jiang R.H."/>
            <person name="Aerts A."/>
            <person name="Arredondo F.D."/>
            <person name="Baxter L."/>
            <person name="Bensasson D."/>
            <person name="Beynon J.L."/>
            <person name="Chapman J."/>
            <person name="Damasceno C.M."/>
            <person name="Dorrance A.E."/>
            <person name="Dou D."/>
            <person name="Dickerman A.W."/>
            <person name="Dubchak I.L."/>
            <person name="Garbelotto M."/>
            <person name="Gijzen M."/>
            <person name="Gordon S.G."/>
            <person name="Govers F."/>
            <person name="Grunwald N.J."/>
            <person name="Huang W."/>
            <person name="Ivors K.L."/>
            <person name="Jones R.W."/>
            <person name="Kamoun S."/>
            <person name="Krampis K."/>
            <person name="Lamour K.H."/>
            <person name="Lee M.K."/>
            <person name="McDonald W.H."/>
            <person name="Medina M."/>
            <person name="Meijer H.J."/>
            <person name="Nordberg E.K."/>
            <person name="Maclean D.J."/>
            <person name="Ospina-Giraldo M.D."/>
            <person name="Morris P.F."/>
            <person name="Phuntumart V."/>
            <person name="Putnam N.H."/>
            <person name="Rash S."/>
            <person name="Rose J.K."/>
            <person name="Sakihama Y."/>
            <person name="Salamov A.A."/>
            <person name="Savidor A."/>
            <person name="Scheuring C.F."/>
            <person name="Smith B.M."/>
            <person name="Sobral B.W."/>
            <person name="Terry A."/>
            <person name="Torto-Alalibo T.A."/>
            <person name="Win J."/>
            <person name="Xu Z."/>
            <person name="Zhang H."/>
            <person name="Grigoriev I.V."/>
            <person name="Rokhsar D.S."/>
            <person name="Boore J.L."/>
        </authorList>
    </citation>
    <scope>NUCLEOTIDE SEQUENCE [LARGE SCALE GENOMIC DNA]</scope>
    <source>
        <strain evidence="7">Pr102</strain>
    </source>
</reference>
<dbReference type="InterPro" id="IPR036420">
    <property type="entry name" value="BRCT_dom_sf"/>
</dbReference>
<dbReference type="OrthoDB" id="342264at2759"/>
<evidence type="ECO:0000256" key="2">
    <source>
        <dbReference type="ARBA" id="ARBA00022763"/>
    </source>
</evidence>
<dbReference type="PANTHER" id="PTHR23196:SF1">
    <property type="entry name" value="PAX-INTERACTING PROTEIN 1"/>
    <property type="match status" value="1"/>
</dbReference>
<dbReference type="eggNOG" id="KOG2043">
    <property type="taxonomic scope" value="Eukaryota"/>
</dbReference>
<keyword evidence="3" id="KW-0539">Nucleus</keyword>
<feature type="domain" description="BRCT" evidence="5">
    <location>
        <begin position="520"/>
        <end position="607"/>
    </location>
</feature>
<evidence type="ECO:0000256" key="1">
    <source>
        <dbReference type="ARBA" id="ARBA00004123"/>
    </source>
</evidence>
<reference evidence="6" key="2">
    <citation type="submission" date="2015-06" db="UniProtKB">
        <authorList>
            <consortium name="EnsemblProtists"/>
        </authorList>
    </citation>
    <scope>IDENTIFICATION</scope>
    <source>
        <strain evidence="6">Pr102</strain>
    </source>
</reference>
<dbReference type="CDD" id="cd18432">
    <property type="entry name" value="BRCT_PAXIP1_rpt6_like"/>
    <property type="match status" value="1"/>
</dbReference>
<evidence type="ECO:0000259" key="5">
    <source>
        <dbReference type="PROSITE" id="PS50172"/>
    </source>
</evidence>
<dbReference type="EMBL" id="DS565998">
    <property type="status" value="NOT_ANNOTATED_CDS"/>
    <property type="molecule type" value="Genomic_DNA"/>
</dbReference>
<feature type="compositionally biased region" description="Polar residues" evidence="4">
    <location>
        <begin position="259"/>
        <end position="275"/>
    </location>
</feature>
<dbReference type="STRING" id="164328.H3GBB3"/>
<feature type="compositionally biased region" description="Basic and acidic residues" evidence="4">
    <location>
        <begin position="224"/>
        <end position="237"/>
    </location>
</feature>
<dbReference type="HOGENOM" id="CLU_479399_0_0_1"/>
<feature type="region of interest" description="Disordered" evidence="4">
    <location>
        <begin position="200"/>
        <end position="410"/>
    </location>
</feature>
<name>H3GBB3_PHYRM</name>
<dbReference type="InParanoid" id="H3GBB3"/>
<accession>H3GBB3</accession>
<dbReference type="GO" id="GO:0005634">
    <property type="term" value="C:nucleus"/>
    <property type="evidence" value="ECO:0007669"/>
    <property type="project" value="UniProtKB-SubCell"/>
</dbReference>
<dbReference type="RefSeq" id="XP_067743823.1">
    <property type="nucleotide sequence ID" value="XM_067894384.1"/>
</dbReference>
<dbReference type="Gene3D" id="3.40.50.10190">
    <property type="entry name" value="BRCT domain"/>
    <property type="match status" value="2"/>
</dbReference>
<feature type="compositionally biased region" description="Basic and acidic residues" evidence="4">
    <location>
        <begin position="318"/>
        <end position="329"/>
    </location>
</feature>
<evidence type="ECO:0000256" key="4">
    <source>
        <dbReference type="SAM" id="MobiDB-lite"/>
    </source>
</evidence>
<organism evidence="6 7">
    <name type="scientific">Phytophthora ramorum</name>
    <name type="common">Sudden oak death agent</name>
    <dbReference type="NCBI Taxonomy" id="164328"/>
    <lineage>
        <taxon>Eukaryota</taxon>
        <taxon>Sar</taxon>
        <taxon>Stramenopiles</taxon>
        <taxon>Oomycota</taxon>
        <taxon>Peronosporomycetes</taxon>
        <taxon>Peronosporales</taxon>
        <taxon>Peronosporaceae</taxon>
        <taxon>Phytophthora</taxon>
    </lineage>
</organism>
<feature type="domain" description="BRCT" evidence="5">
    <location>
        <begin position="407"/>
        <end position="496"/>
    </location>
</feature>
<dbReference type="PANTHER" id="PTHR23196">
    <property type="entry name" value="PAX TRANSCRIPTION ACTIVATION DOMAIN INTERACTING PROTEIN"/>
    <property type="match status" value="1"/>
</dbReference>
<keyword evidence="2" id="KW-0227">DNA damage</keyword>
<dbReference type="AlphaFoldDB" id="H3GBB3"/>
<comment type="subcellular location">
    <subcellularLocation>
        <location evidence="1">Nucleus</location>
    </subcellularLocation>
</comment>
<dbReference type="VEuPathDB" id="FungiDB:KRP23_8885"/>
<dbReference type="Proteomes" id="UP000005238">
    <property type="component" value="Unassembled WGS sequence"/>
</dbReference>
<dbReference type="InterPro" id="IPR051579">
    <property type="entry name" value="DDR_Transcriptional_Reg"/>
</dbReference>
<feature type="compositionally biased region" description="Low complexity" evidence="4">
    <location>
        <begin position="202"/>
        <end position="213"/>
    </location>
</feature>
<dbReference type="Pfam" id="PF16770">
    <property type="entry name" value="RTT107_BRCT_5"/>
    <property type="match status" value="1"/>
</dbReference>
<evidence type="ECO:0000313" key="6">
    <source>
        <dbReference type="EnsemblProtists" id="Phyra72563"/>
    </source>
</evidence>
<dbReference type="GO" id="GO:0006974">
    <property type="term" value="P:DNA damage response"/>
    <property type="evidence" value="ECO:0007669"/>
    <property type="project" value="UniProtKB-KW"/>
</dbReference>
<dbReference type="OMA" id="IRMTNSE"/>
<feature type="compositionally biased region" description="Polar residues" evidence="4">
    <location>
        <begin position="396"/>
        <end position="408"/>
    </location>
</feature>
<dbReference type="SUPFAM" id="SSF52113">
    <property type="entry name" value="BRCT domain"/>
    <property type="match status" value="1"/>
</dbReference>
<dbReference type="EnsemblProtists" id="Phyra72563">
    <property type="protein sequence ID" value="Phyra72563"/>
    <property type="gene ID" value="Phyra72563"/>
</dbReference>
<feature type="compositionally biased region" description="Polar residues" evidence="4">
    <location>
        <begin position="50"/>
        <end position="59"/>
    </location>
</feature>
<proteinExistence type="predicted"/>
<sequence length="629" mass="67919">MAGEMACMFDGDSSGQETPVGFRDTPGQWYTANHRKRAALPQLEGEPTQRDSQATQVATEGTAPPGERRAPVFVAATPSQEENDGPHQSQHGEDELDEEETQIRMTNSEEQDGPKPIQRIFEEAVPLPIAGGAVGNGGNASMGNSDDDADSDMSDDMLEQDGSVAGLSSIAASFQQRDQIEEVVKKKLYKPRAPFRASLVFSTRGDSESSGGETEIEGEPNEVVCDKGDAMPEDRMPLRLTKSASYSTAGAKEEALPSKVTTMHRSLSTPETTLKTRLPLRNSKRDPSGPPGGGPAKSKRSRHSEAGVSSHNLDQEDLVEKKKMPKQGDKGLQQQASTKPRSGSDKIAGAAESLSDDNGQPSVEVAELGEASALRSTPRSTRKTSASSHSRKRTTSNRSVTDSESAGSQAEARSIRIVLTGLEPTAAIRKKIKEIPGAVYESSIEKATHVIAPQNQLKRTVKLLCGISCCTHILGERWLDESARVGAAVDEQANCLRDVEAEGKWQFDLRSTMYGVPVEQRQRLFAGFSVFITNHKSVLPPVKDLVKIVECAGGKATTKGKPGVNDLVITSEAALDAATVRKQLVNANLKRIFSPELILSSILLQRVELDKHRLEQPAIGKAWATKRRK</sequence>
<feature type="region of interest" description="Disordered" evidence="4">
    <location>
        <begin position="1"/>
        <end position="164"/>
    </location>
</feature>
<dbReference type="InterPro" id="IPR001357">
    <property type="entry name" value="BRCT_dom"/>
</dbReference>
<protein>
    <recommendedName>
        <fullName evidence="5">BRCT domain-containing protein</fullName>
    </recommendedName>
</protein>
<feature type="compositionally biased region" description="Acidic residues" evidence="4">
    <location>
        <begin position="145"/>
        <end position="159"/>
    </location>
</feature>
<keyword evidence="7" id="KW-1185">Reference proteome</keyword>
<feature type="compositionally biased region" description="Polar residues" evidence="4">
    <location>
        <begin position="332"/>
        <end position="341"/>
    </location>
</feature>